<dbReference type="CDD" id="cd06261">
    <property type="entry name" value="TM_PBP2"/>
    <property type="match status" value="1"/>
</dbReference>
<keyword evidence="10" id="KW-1185">Reference proteome</keyword>
<protein>
    <submittedName>
        <fullName evidence="9">ABC transporter permease</fullName>
    </submittedName>
</protein>
<evidence type="ECO:0000256" key="2">
    <source>
        <dbReference type="ARBA" id="ARBA00022448"/>
    </source>
</evidence>
<feature type="domain" description="ABC transmembrane type-1" evidence="8">
    <location>
        <begin position="74"/>
        <end position="289"/>
    </location>
</feature>
<keyword evidence="6 7" id="KW-0472">Membrane</keyword>
<sequence>MQESFIRFMFRYKALYLMLVPGLLYFIVFKYVSILGSVIAFQDYNIFKGFLRSDWVGLKWFEQFFNYPQFTRLLWNTLIISFYQIIFVFPAPIILALLLNELRNLAFKRTVQTVLYMPHFLSWVVIGGLGYMLMSPQIGLINQLIVALGAEPIHFLQEPGFFRSIIISSSIWKDMGWNAVIFLAALSGISPSLYEAAKIDGAGRWKQFIHITFPGILPTVMLLLLLKIGHVLDLGFEQIYVFLNPITYQTGDVLDTYTYREGIVQGQYSLTTAIGLFKSVAGFMLLILANRTSKAATGESIF</sequence>
<dbReference type="RefSeq" id="WP_378082062.1">
    <property type="nucleotide sequence ID" value="NZ_JBHSMH010000023.1"/>
</dbReference>
<dbReference type="InterPro" id="IPR035906">
    <property type="entry name" value="MetI-like_sf"/>
</dbReference>
<gene>
    <name evidence="9" type="ORF">ACFPPD_09870</name>
</gene>
<evidence type="ECO:0000313" key="9">
    <source>
        <dbReference type="EMBL" id="MFC5469030.1"/>
    </source>
</evidence>
<feature type="transmembrane region" description="Helical" evidence="7">
    <location>
        <begin position="208"/>
        <end position="226"/>
    </location>
</feature>
<dbReference type="PANTHER" id="PTHR43227:SF11">
    <property type="entry name" value="BLL4140 PROTEIN"/>
    <property type="match status" value="1"/>
</dbReference>
<dbReference type="Pfam" id="PF00528">
    <property type="entry name" value="BPD_transp_1"/>
    <property type="match status" value="1"/>
</dbReference>
<feature type="transmembrane region" description="Helical" evidence="7">
    <location>
        <begin position="14"/>
        <end position="41"/>
    </location>
</feature>
<name>A0ABW0LUS8_9BACL</name>
<keyword evidence="5 7" id="KW-1133">Transmembrane helix</keyword>
<accession>A0ABW0LUS8</accession>
<reference evidence="10" key="1">
    <citation type="journal article" date="2019" name="Int. J. Syst. Evol. Microbiol.">
        <title>The Global Catalogue of Microorganisms (GCM) 10K type strain sequencing project: providing services to taxonomists for standard genome sequencing and annotation.</title>
        <authorList>
            <consortium name="The Broad Institute Genomics Platform"/>
            <consortium name="The Broad Institute Genome Sequencing Center for Infectious Disease"/>
            <person name="Wu L."/>
            <person name="Ma J."/>
        </authorList>
    </citation>
    <scope>NUCLEOTIDE SEQUENCE [LARGE SCALE GENOMIC DNA]</scope>
    <source>
        <strain evidence="10">CCUG 57113</strain>
    </source>
</reference>
<comment type="similarity">
    <text evidence="7">Belongs to the binding-protein-dependent transport system permease family.</text>
</comment>
<evidence type="ECO:0000256" key="5">
    <source>
        <dbReference type="ARBA" id="ARBA00022989"/>
    </source>
</evidence>
<evidence type="ECO:0000256" key="3">
    <source>
        <dbReference type="ARBA" id="ARBA00022475"/>
    </source>
</evidence>
<dbReference type="InterPro" id="IPR050809">
    <property type="entry name" value="UgpAE/MalFG_permease"/>
</dbReference>
<keyword evidence="2 7" id="KW-0813">Transport</keyword>
<comment type="caution">
    <text evidence="9">The sequence shown here is derived from an EMBL/GenBank/DDBJ whole genome shotgun (WGS) entry which is preliminary data.</text>
</comment>
<comment type="subcellular location">
    <subcellularLocation>
        <location evidence="1 7">Cell membrane</location>
        <topology evidence="1 7">Multi-pass membrane protein</topology>
    </subcellularLocation>
</comment>
<organism evidence="9 10">
    <name type="scientific">Cohnella suwonensis</name>
    <dbReference type="NCBI Taxonomy" id="696072"/>
    <lineage>
        <taxon>Bacteria</taxon>
        <taxon>Bacillati</taxon>
        <taxon>Bacillota</taxon>
        <taxon>Bacilli</taxon>
        <taxon>Bacillales</taxon>
        <taxon>Paenibacillaceae</taxon>
        <taxon>Cohnella</taxon>
    </lineage>
</organism>
<feature type="transmembrane region" description="Helical" evidence="7">
    <location>
        <begin position="111"/>
        <end position="134"/>
    </location>
</feature>
<feature type="transmembrane region" description="Helical" evidence="7">
    <location>
        <begin position="73"/>
        <end position="99"/>
    </location>
</feature>
<dbReference type="Proteomes" id="UP001596105">
    <property type="component" value="Unassembled WGS sequence"/>
</dbReference>
<dbReference type="Gene3D" id="1.10.3720.10">
    <property type="entry name" value="MetI-like"/>
    <property type="match status" value="1"/>
</dbReference>
<dbReference type="SUPFAM" id="SSF161098">
    <property type="entry name" value="MetI-like"/>
    <property type="match status" value="1"/>
</dbReference>
<dbReference type="PANTHER" id="PTHR43227">
    <property type="entry name" value="BLL4140 PROTEIN"/>
    <property type="match status" value="1"/>
</dbReference>
<keyword evidence="3" id="KW-1003">Cell membrane</keyword>
<evidence type="ECO:0000256" key="4">
    <source>
        <dbReference type="ARBA" id="ARBA00022692"/>
    </source>
</evidence>
<evidence type="ECO:0000259" key="8">
    <source>
        <dbReference type="PROSITE" id="PS50928"/>
    </source>
</evidence>
<dbReference type="InterPro" id="IPR000515">
    <property type="entry name" value="MetI-like"/>
</dbReference>
<evidence type="ECO:0000256" key="6">
    <source>
        <dbReference type="ARBA" id="ARBA00023136"/>
    </source>
</evidence>
<keyword evidence="4 7" id="KW-0812">Transmembrane</keyword>
<evidence type="ECO:0000256" key="7">
    <source>
        <dbReference type="RuleBase" id="RU363032"/>
    </source>
</evidence>
<dbReference type="PROSITE" id="PS50928">
    <property type="entry name" value="ABC_TM1"/>
    <property type="match status" value="1"/>
</dbReference>
<feature type="transmembrane region" description="Helical" evidence="7">
    <location>
        <begin position="177"/>
        <end position="196"/>
    </location>
</feature>
<evidence type="ECO:0000313" key="10">
    <source>
        <dbReference type="Proteomes" id="UP001596105"/>
    </source>
</evidence>
<evidence type="ECO:0000256" key="1">
    <source>
        <dbReference type="ARBA" id="ARBA00004651"/>
    </source>
</evidence>
<feature type="transmembrane region" description="Helical" evidence="7">
    <location>
        <begin position="268"/>
        <end position="289"/>
    </location>
</feature>
<proteinExistence type="inferred from homology"/>
<dbReference type="EMBL" id="JBHSMH010000023">
    <property type="protein sequence ID" value="MFC5469030.1"/>
    <property type="molecule type" value="Genomic_DNA"/>
</dbReference>